<comment type="similarity">
    <text evidence="1">Belongs to the LytR/CpsA/Psr (LCP) family.</text>
</comment>
<accession>A0A1S2ME98</accession>
<dbReference type="GO" id="GO:0071555">
    <property type="term" value="P:cell wall organization"/>
    <property type="evidence" value="ECO:0007669"/>
    <property type="project" value="UniProtKB-KW"/>
</dbReference>
<dbReference type="InterPro" id="IPR050922">
    <property type="entry name" value="LytR/CpsA/Psr_CW_biosynth"/>
</dbReference>
<dbReference type="EMBL" id="LQXD01000016">
    <property type="protein sequence ID" value="OIJ22874.1"/>
    <property type="molecule type" value="Genomic_DNA"/>
</dbReference>
<dbReference type="Gene3D" id="3.40.630.190">
    <property type="entry name" value="LCP protein"/>
    <property type="match status" value="1"/>
</dbReference>
<evidence type="ECO:0000259" key="5">
    <source>
        <dbReference type="Pfam" id="PF03816"/>
    </source>
</evidence>
<dbReference type="PANTHER" id="PTHR33392">
    <property type="entry name" value="POLYISOPRENYL-TEICHOIC ACID--PEPTIDOGLYCAN TEICHOIC ACID TRANSFERASE TAGU"/>
    <property type="match status" value="1"/>
</dbReference>
<evidence type="ECO:0000256" key="3">
    <source>
        <dbReference type="ARBA" id="ARBA00022968"/>
    </source>
</evidence>
<keyword evidence="4" id="KW-0472">Membrane</keyword>
<dbReference type="Pfam" id="PF03816">
    <property type="entry name" value="LytR_cpsA_psr"/>
    <property type="match status" value="1"/>
</dbReference>
<keyword evidence="2" id="KW-0812">Transmembrane</keyword>
<dbReference type="NCBIfam" id="TIGR00350">
    <property type="entry name" value="lytR_cpsA_psr"/>
    <property type="match status" value="1"/>
</dbReference>
<feature type="domain" description="Cell envelope-related transcriptional attenuator" evidence="5">
    <location>
        <begin position="85"/>
        <end position="229"/>
    </location>
</feature>
<comment type="caution">
    <text evidence="6">The sequence shown here is derived from an EMBL/GenBank/DDBJ whole genome shotgun (WGS) entry which is preliminary data.</text>
</comment>
<dbReference type="PANTHER" id="PTHR33392:SF6">
    <property type="entry name" value="POLYISOPRENYL-TEICHOIC ACID--PEPTIDOGLYCAN TEICHOIC ACID TRANSFERASE TAGU"/>
    <property type="match status" value="1"/>
</dbReference>
<evidence type="ECO:0000313" key="6">
    <source>
        <dbReference type="EMBL" id="OIJ22874.1"/>
    </source>
</evidence>
<evidence type="ECO:0000256" key="1">
    <source>
        <dbReference type="ARBA" id="ARBA00006068"/>
    </source>
</evidence>
<dbReference type="InterPro" id="IPR004474">
    <property type="entry name" value="LytR_CpsA_psr"/>
</dbReference>
<dbReference type="AlphaFoldDB" id="A0A1S2ME98"/>
<keyword evidence="3" id="KW-0735">Signal-anchor</keyword>
<gene>
    <name evidence="6" type="ORF">AWH56_03940</name>
</gene>
<keyword evidence="4" id="KW-1133">Transmembrane helix</keyword>
<evidence type="ECO:0000256" key="4">
    <source>
        <dbReference type="ARBA" id="ARBA00022989"/>
    </source>
</evidence>
<reference evidence="6" key="1">
    <citation type="submission" date="2016-10" db="EMBL/GenBank/DDBJ databases">
        <title>Draft genome sequences of four alkaliphilic bacteria belonging to the Anaerobacillus genus.</title>
        <authorList>
            <person name="Bassil N.M."/>
            <person name="Lloyd J.R."/>
        </authorList>
    </citation>
    <scope>NUCLEOTIDE SEQUENCE [LARGE SCALE GENOMIC DNA]</scope>
    <source>
        <strain evidence="6">NB2006</strain>
    </source>
</reference>
<name>A0A1S2ME98_9BACI</name>
<protein>
    <recommendedName>
        <fullName evidence="5">Cell envelope-related transcriptional attenuator domain-containing protein</fullName>
    </recommendedName>
</protein>
<sequence>MTIAIFGTLAVFQSNNNLNNGQTNQIHPQTIETEVVVETEITESNINEVTEIKRRTNPFSIRKTPKPLSILLFGVDRTPDEKYGRSDSIMLALVQPETKELMLMSIPRDTYINIPDHGYHKLNRSFQLGGPTLTKQTVSDWLEFEINETASIDYASFEKMIDLIGGIEMHVDRRMAHNEFIIEEGLQTLSGKEALYFVRFRKSLDGNHDSDYKRTERQRQLLTKLTSELLKSRSFTESFSLLRSLFKTVDTTLSLQQIITYGHHYSDFSSEKITTLSITGHGDRRGGLWYEIIPDKELEEKQKLIYEFMNPQGE</sequence>
<proteinExistence type="inferred from homology"/>
<organism evidence="6">
    <name type="scientific">Anaerobacillus isosaccharinicus</name>
    <dbReference type="NCBI Taxonomy" id="1532552"/>
    <lineage>
        <taxon>Bacteria</taxon>
        <taxon>Bacillati</taxon>
        <taxon>Bacillota</taxon>
        <taxon>Bacilli</taxon>
        <taxon>Bacillales</taxon>
        <taxon>Bacillaceae</taxon>
        <taxon>Anaerobacillus</taxon>
    </lineage>
</organism>
<evidence type="ECO:0000256" key="2">
    <source>
        <dbReference type="ARBA" id="ARBA00022692"/>
    </source>
</evidence>